<evidence type="ECO:0000256" key="6">
    <source>
        <dbReference type="ARBA" id="ARBA00022723"/>
    </source>
</evidence>
<evidence type="ECO:0000256" key="7">
    <source>
        <dbReference type="ARBA" id="ARBA00022824"/>
    </source>
</evidence>
<sequence>MWSPQYDQWLEDEVYRKYSRAEGICGVYEMLSPALMVTDPEIVKHIMIKDFDHFSDRRVLISPHEGDRIMNEMVFNENGDRWKQLRAIMTPTFSTGKMKAMYPLVEEKADAMVSLCFREAKEKPVVDMKDAFSRFVMDTIATCAFGFESNSLVDKDALFTKKAGVFTDLSLASTLKFTFCMASPTLFKLSKLRLYTEDVDFFHDIVQKAIAARKEGQKRGDYLDLLLEAQKDNDNVNKSSKLVLDNTSIVAQSVLFIIAGYDTAASAMAFTSYLLAKNYDEQQHLRQELQELCDEHGKLTYQSIMEAKYLNACLLETMRLYSPIVITERLCTKPYQIPGTNVKLNVGDLVQFPIWSIHMDEQYWPEPKKFKPERFMPENKDSLTNYTHLPFGLGPRNCLAMRFALMESKLALAKLVLAADLSVEPGHELSYITAGGIVQAKNGIPVVITPLREE</sequence>
<dbReference type="GO" id="GO:0004497">
    <property type="term" value="F:monooxygenase activity"/>
    <property type="evidence" value="ECO:0007669"/>
    <property type="project" value="UniProtKB-KW"/>
</dbReference>
<keyword evidence="7" id="KW-0256">Endoplasmic reticulum</keyword>
<comment type="similarity">
    <text evidence="4 14">Belongs to the cytochrome P450 family.</text>
</comment>
<keyword evidence="9 14" id="KW-0560">Oxidoreductase</keyword>
<proteinExistence type="inferred from homology"/>
<dbReference type="PRINTS" id="PR00385">
    <property type="entry name" value="P450"/>
</dbReference>
<accession>A0AAN8X9U4</accession>
<dbReference type="GO" id="GO:0005506">
    <property type="term" value="F:iron ion binding"/>
    <property type="evidence" value="ECO:0007669"/>
    <property type="project" value="InterPro"/>
</dbReference>
<dbReference type="Proteomes" id="UP001381693">
    <property type="component" value="Unassembled WGS sequence"/>
</dbReference>
<dbReference type="PRINTS" id="PR00463">
    <property type="entry name" value="EP450I"/>
</dbReference>
<keyword evidence="12" id="KW-0472">Membrane</keyword>
<dbReference type="Gene3D" id="1.10.630.10">
    <property type="entry name" value="Cytochrome P450"/>
    <property type="match status" value="1"/>
</dbReference>
<dbReference type="FunFam" id="1.10.630.10:FF:000042">
    <property type="entry name" value="Cytochrome P450"/>
    <property type="match status" value="1"/>
</dbReference>
<evidence type="ECO:0000256" key="1">
    <source>
        <dbReference type="ARBA" id="ARBA00001971"/>
    </source>
</evidence>
<gene>
    <name evidence="15" type="ORF">SK128_004597</name>
</gene>
<dbReference type="EMBL" id="JAXCGZ010011498">
    <property type="protein sequence ID" value="KAK7074659.1"/>
    <property type="molecule type" value="Genomic_DNA"/>
</dbReference>
<evidence type="ECO:0000256" key="11">
    <source>
        <dbReference type="ARBA" id="ARBA00023033"/>
    </source>
</evidence>
<dbReference type="InterPro" id="IPR017972">
    <property type="entry name" value="Cyt_P450_CS"/>
</dbReference>
<evidence type="ECO:0000256" key="9">
    <source>
        <dbReference type="ARBA" id="ARBA00023002"/>
    </source>
</evidence>
<evidence type="ECO:0000256" key="2">
    <source>
        <dbReference type="ARBA" id="ARBA00004174"/>
    </source>
</evidence>
<feature type="binding site" description="axial binding residue" evidence="13">
    <location>
        <position position="398"/>
    </location>
    <ligand>
        <name>heme</name>
        <dbReference type="ChEBI" id="CHEBI:30413"/>
    </ligand>
    <ligandPart>
        <name>Fe</name>
        <dbReference type="ChEBI" id="CHEBI:18248"/>
    </ligandPart>
</feature>
<dbReference type="InterPro" id="IPR002401">
    <property type="entry name" value="Cyt_P450_E_grp-I"/>
</dbReference>
<protein>
    <recommendedName>
        <fullName evidence="17">Cytochrome P450</fullName>
    </recommendedName>
</protein>
<evidence type="ECO:0000313" key="15">
    <source>
        <dbReference type="EMBL" id="KAK7074659.1"/>
    </source>
</evidence>
<dbReference type="GO" id="GO:0020037">
    <property type="term" value="F:heme binding"/>
    <property type="evidence" value="ECO:0007669"/>
    <property type="project" value="InterPro"/>
</dbReference>
<comment type="subcellular location">
    <subcellularLocation>
        <location evidence="3">Endoplasmic reticulum membrane</location>
        <topology evidence="3">Peripheral membrane protein</topology>
    </subcellularLocation>
    <subcellularLocation>
        <location evidence="2">Microsome membrane</location>
        <topology evidence="2">Peripheral membrane protein</topology>
    </subcellularLocation>
</comment>
<evidence type="ECO:0000256" key="14">
    <source>
        <dbReference type="RuleBase" id="RU000461"/>
    </source>
</evidence>
<dbReference type="GO" id="GO:0005789">
    <property type="term" value="C:endoplasmic reticulum membrane"/>
    <property type="evidence" value="ECO:0007669"/>
    <property type="project" value="UniProtKB-SubCell"/>
</dbReference>
<evidence type="ECO:0000256" key="5">
    <source>
        <dbReference type="ARBA" id="ARBA00022617"/>
    </source>
</evidence>
<keyword evidence="11 14" id="KW-0503">Monooxygenase</keyword>
<comment type="cofactor">
    <cofactor evidence="1 13">
        <name>heme</name>
        <dbReference type="ChEBI" id="CHEBI:30413"/>
    </cofactor>
</comment>
<evidence type="ECO:0000256" key="4">
    <source>
        <dbReference type="ARBA" id="ARBA00010617"/>
    </source>
</evidence>
<keyword evidence="16" id="KW-1185">Reference proteome</keyword>
<evidence type="ECO:0000256" key="10">
    <source>
        <dbReference type="ARBA" id="ARBA00023004"/>
    </source>
</evidence>
<dbReference type="Pfam" id="PF00067">
    <property type="entry name" value="p450"/>
    <property type="match status" value="1"/>
</dbReference>
<reference evidence="15 16" key="1">
    <citation type="submission" date="2023-11" db="EMBL/GenBank/DDBJ databases">
        <title>Halocaridina rubra genome assembly.</title>
        <authorList>
            <person name="Smith C."/>
        </authorList>
    </citation>
    <scope>NUCLEOTIDE SEQUENCE [LARGE SCALE GENOMIC DNA]</scope>
    <source>
        <strain evidence="15">EP-1</strain>
        <tissue evidence="15">Whole</tissue>
    </source>
</reference>
<evidence type="ECO:0000256" key="13">
    <source>
        <dbReference type="PIRSR" id="PIRSR602401-1"/>
    </source>
</evidence>
<name>A0AAN8X9U4_HALRR</name>
<evidence type="ECO:0000313" key="16">
    <source>
        <dbReference type="Proteomes" id="UP001381693"/>
    </source>
</evidence>
<dbReference type="CDD" id="cd11056">
    <property type="entry name" value="CYP6-like"/>
    <property type="match status" value="1"/>
</dbReference>
<dbReference type="AlphaFoldDB" id="A0AAN8X9U4"/>
<evidence type="ECO:0000256" key="12">
    <source>
        <dbReference type="ARBA" id="ARBA00023136"/>
    </source>
</evidence>
<comment type="caution">
    <text evidence="15">The sequence shown here is derived from an EMBL/GenBank/DDBJ whole genome shotgun (WGS) entry which is preliminary data.</text>
</comment>
<keyword evidence="5 13" id="KW-0349">Heme</keyword>
<dbReference type="PANTHER" id="PTHR24292">
    <property type="entry name" value="CYTOCHROME P450"/>
    <property type="match status" value="1"/>
</dbReference>
<dbReference type="PROSITE" id="PS00086">
    <property type="entry name" value="CYTOCHROME_P450"/>
    <property type="match status" value="1"/>
</dbReference>
<keyword evidence="6 13" id="KW-0479">Metal-binding</keyword>
<dbReference type="PANTHER" id="PTHR24292:SF54">
    <property type="entry name" value="CYP9F3-RELATED"/>
    <property type="match status" value="1"/>
</dbReference>
<dbReference type="InterPro" id="IPR050476">
    <property type="entry name" value="Insect_CytP450_Detox"/>
</dbReference>
<dbReference type="GO" id="GO:0016705">
    <property type="term" value="F:oxidoreductase activity, acting on paired donors, with incorporation or reduction of molecular oxygen"/>
    <property type="evidence" value="ECO:0007669"/>
    <property type="project" value="InterPro"/>
</dbReference>
<evidence type="ECO:0008006" key="17">
    <source>
        <dbReference type="Google" id="ProtNLM"/>
    </source>
</evidence>
<evidence type="ECO:0000256" key="8">
    <source>
        <dbReference type="ARBA" id="ARBA00022848"/>
    </source>
</evidence>
<keyword evidence="8" id="KW-0492">Microsome</keyword>
<evidence type="ECO:0000256" key="3">
    <source>
        <dbReference type="ARBA" id="ARBA00004406"/>
    </source>
</evidence>
<dbReference type="SUPFAM" id="SSF48264">
    <property type="entry name" value="Cytochrome P450"/>
    <property type="match status" value="1"/>
</dbReference>
<dbReference type="InterPro" id="IPR001128">
    <property type="entry name" value="Cyt_P450"/>
</dbReference>
<dbReference type="InterPro" id="IPR036396">
    <property type="entry name" value="Cyt_P450_sf"/>
</dbReference>
<organism evidence="15 16">
    <name type="scientific">Halocaridina rubra</name>
    <name type="common">Hawaiian red shrimp</name>
    <dbReference type="NCBI Taxonomy" id="373956"/>
    <lineage>
        <taxon>Eukaryota</taxon>
        <taxon>Metazoa</taxon>
        <taxon>Ecdysozoa</taxon>
        <taxon>Arthropoda</taxon>
        <taxon>Crustacea</taxon>
        <taxon>Multicrustacea</taxon>
        <taxon>Malacostraca</taxon>
        <taxon>Eumalacostraca</taxon>
        <taxon>Eucarida</taxon>
        <taxon>Decapoda</taxon>
        <taxon>Pleocyemata</taxon>
        <taxon>Caridea</taxon>
        <taxon>Atyoidea</taxon>
        <taxon>Atyidae</taxon>
        <taxon>Halocaridina</taxon>
    </lineage>
</organism>
<keyword evidence="10 13" id="KW-0408">Iron</keyword>